<dbReference type="AlphaFoldDB" id="A0A2N0YWU3"/>
<comment type="caution">
    <text evidence="2">The sequence shown here is derived from an EMBL/GenBank/DDBJ whole genome shotgun (WGS) entry which is preliminary data.</text>
</comment>
<dbReference type="OrthoDB" id="2853309at2"/>
<keyword evidence="1" id="KW-1133">Transmembrane helix</keyword>
<feature type="transmembrane region" description="Helical" evidence="1">
    <location>
        <begin position="194"/>
        <end position="214"/>
    </location>
</feature>
<accession>A0A2N0YWU3</accession>
<feature type="transmembrane region" description="Helical" evidence="1">
    <location>
        <begin position="6"/>
        <end position="25"/>
    </location>
</feature>
<name>A0A2N0YWU3_9BACI</name>
<evidence type="ECO:0000313" key="2">
    <source>
        <dbReference type="EMBL" id="PKG21726.1"/>
    </source>
</evidence>
<keyword evidence="3" id="KW-1185">Reference proteome</keyword>
<proteinExistence type="predicted"/>
<keyword evidence="1" id="KW-0812">Transmembrane</keyword>
<keyword evidence="1" id="KW-0472">Membrane</keyword>
<protein>
    <submittedName>
        <fullName evidence="2">Uncharacterized protein</fullName>
    </submittedName>
</protein>
<reference evidence="2 3" key="1">
    <citation type="journal article" date="2003" name="Int. J. Syst. Evol. Microbiol.">
        <title>Bacillus nealsonii sp. nov., isolated from a spacecraft-assembly facility, whose spores are gamma-radiation resistant.</title>
        <authorList>
            <person name="Venkateswaran K."/>
            <person name="Kempf M."/>
            <person name="Chen F."/>
            <person name="Satomi M."/>
            <person name="Nicholson W."/>
            <person name="Kern R."/>
        </authorList>
    </citation>
    <scope>NUCLEOTIDE SEQUENCE [LARGE SCALE GENOMIC DNA]</scope>
    <source>
        <strain evidence="2 3">FO-92</strain>
    </source>
</reference>
<feature type="transmembrane region" description="Helical" evidence="1">
    <location>
        <begin position="56"/>
        <end position="76"/>
    </location>
</feature>
<evidence type="ECO:0000313" key="3">
    <source>
        <dbReference type="Proteomes" id="UP000233375"/>
    </source>
</evidence>
<evidence type="ECO:0000256" key="1">
    <source>
        <dbReference type="SAM" id="Phobius"/>
    </source>
</evidence>
<feature type="transmembrane region" description="Helical" evidence="1">
    <location>
        <begin position="167"/>
        <end position="188"/>
    </location>
</feature>
<feature type="transmembrane region" description="Helical" evidence="1">
    <location>
        <begin position="83"/>
        <end position="102"/>
    </location>
</feature>
<feature type="transmembrane region" description="Helical" evidence="1">
    <location>
        <begin position="32"/>
        <end position="50"/>
    </location>
</feature>
<sequence>MSYIITFLVSLIEWAGLISFPLILLGYKYNYYIKNIIIQSACMSFISILLHLTSMSVPVIVGLQIIILIFLFKIGLKTKNLEAIALTSIGYGFYLFLQLLVIELLTSFLQGSYLKLYQMSNFTVFVPMITISILLISCFVLYKNKLQISELRYQLKADHIEKKTKRIIQILFAMTYIFIVLGATVLMADKQVKYSFILLSIVVLFAMMLCYLIFHSQLQKEQLLFAKKYYLDQEQQVAAFVEKLKQNYVMHFRTIEKLNHAGSSDIIADYIDTHELQQMNMIWKNKNLRKGIEALDPLLYSFLVNKRKLADLLGVEMNVNSHISSEEFASLGQIRNISLIIDDLMLTLYDMKQNEKKLISIELDISDTKFIYKIEANLTIDPNNMELGLFDALIKLRQNRATVDMELDPVNILVKIPIL</sequence>
<dbReference type="EMBL" id="PISE01000065">
    <property type="protein sequence ID" value="PKG21726.1"/>
    <property type="molecule type" value="Genomic_DNA"/>
</dbReference>
<gene>
    <name evidence="2" type="ORF">CWS01_21035</name>
</gene>
<organism evidence="2 3">
    <name type="scientific">Niallia nealsonii</name>
    <dbReference type="NCBI Taxonomy" id="115979"/>
    <lineage>
        <taxon>Bacteria</taxon>
        <taxon>Bacillati</taxon>
        <taxon>Bacillota</taxon>
        <taxon>Bacilli</taxon>
        <taxon>Bacillales</taxon>
        <taxon>Bacillaceae</taxon>
        <taxon>Niallia</taxon>
    </lineage>
</organism>
<feature type="transmembrane region" description="Helical" evidence="1">
    <location>
        <begin position="122"/>
        <end position="142"/>
    </location>
</feature>
<dbReference type="Proteomes" id="UP000233375">
    <property type="component" value="Unassembled WGS sequence"/>
</dbReference>
<dbReference type="RefSeq" id="WP_101179317.1">
    <property type="nucleotide sequence ID" value="NZ_PISE01000065.1"/>
</dbReference>